<dbReference type="HOGENOM" id="CLU_852977_0_0_1"/>
<gene>
    <name evidence="2" type="ORF">RirG_098310</name>
</gene>
<evidence type="ECO:0000313" key="3">
    <source>
        <dbReference type="Proteomes" id="UP000022910"/>
    </source>
</evidence>
<dbReference type="EMBL" id="JEMT01016921">
    <property type="protein sequence ID" value="EXX69181.1"/>
    <property type="molecule type" value="Genomic_DNA"/>
</dbReference>
<proteinExistence type="predicted"/>
<evidence type="ECO:0000313" key="2">
    <source>
        <dbReference type="EMBL" id="EXX69181.1"/>
    </source>
</evidence>
<comment type="caution">
    <text evidence="2">The sequence shown here is derived from an EMBL/GenBank/DDBJ whole genome shotgun (WGS) entry which is preliminary data.</text>
</comment>
<name>A0A015L9J1_RHIIW</name>
<sequence>MSNMDDSPNLIKCSGCEKNISKGSKAMQHNKCWIYLDNNSGARVINYRKHKDALDVEKKIYVDDTSLYNRNVEFIDQFVDGEVSAINRLKEKWLSSQRKTFNFIQKGSSSNKKFTNGDDNALRSYKIKNLLKILPTYTILFERNCGHILTDVCLRCESEVEDWEHIWICDDNDKSEYEILLDTLITTEEKLKDLDKEKYKSVRILAKEMVNFLNTPSNILIIGNQLRIRELTRGIFNNELYKLCNSKQERQLLEEIWENCYLNIRSGIWLQRCEKANEIDKRKGVTKNDKKRKRLTSGIDEVETNTLDEERGKNNNNNHKKKSTKC</sequence>
<evidence type="ECO:0000256" key="1">
    <source>
        <dbReference type="SAM" id="MobiDB-lite"/>
    </source>
</evidence>
<feature type="region of interest" description="Disordered" evidence="1">
    <location>
        <begin position="283"/>
        <end position="326"/>
    </location>
</feature>
<dbReference type="OrthoDB" id="2419758at2759"/>
<accession>A0A015L9J1</accession>
<organism evidence="2 3">
    <name type="scientific">Rhizophagus irregularis (strain DAOM 197198w)</name>
    <name type="common">Glomus intraradices</name>
    <dbReference type="NCBI Taxonomy" id="1432141"/>
    <lineage>
        <taxon>Eukaryota</taxon>
        <taxon>Fungi</taxon>
        <taxon>Fungi incertae sedis</taxon>
        <taxon>Mucoromycota</taxon>
        <taxon>Glomeromycotina</taxon>
        <taxon>Glomeromycetes</taxon>
        <taxon>Glomerales</taxon>
        <taxon>Glomeraceae</taxon>
        <taxon>Rhizophagus</taxon>
    </lineage>
</organism>
<reference evidence="2 3" key="1">
    <citation type="submission" date="2014-02" db="EMBL/GenBank/DDBJ databases">
        <title>Single nucleus genome sequencing reveals high similarity among nuclei of an endomycorrhizal fungus.</title>
        <authorList>
            <person name="Lin K."/>
            <person name="Geurts R."/>
            <person name="Zhang Z."/>
            <person name="Limpens E."/>
            <person name="Saunders D.G."/>
            <person name="Mu D."/>
            <person name="Pang E."/>
            <person name="Cao H."/>
            <person name="Cha H."/>
            <person name="Lin T."/>
            <person name="Zhou Q."/>
            <person name="Shang Y."/>
            <person name="Li Y."/>
            <person name="Ivanov S."/>
            <person name="Sharma T."/>
            <person name="Velzen R.V."/>
            <person name="Ruijter N.D."/>
            <person name="Aanen D.K."/>
            <person name="Win J."/>
            <person name="Kamoun S."/>
            <person name="Bisseling T."/>
            <person name="Huang S."/>
        </authorList>
    </citation>
    <scope>NUCLEOTIDE SEQUENCE [LARGE SCALE GENOMIC DNA]</scope>
    <source>
        <strain evidence="3">DAOM197198w</strain>
    </source>
</reference>
<dbReference type="AlphaFoldDB" id="A0A015L9J1"/>
<dbReference type="Proteomes" id="UP000022910">
    <property type="component" value="Unassembled WGS sequence"/>
</dbReference>
<protein>
    <submittedName>
        <fullName evidence="2">Uncharacterized protein</fullName>
    </submittedName>
</protein>
<keyword evidence="3" id="KW-1185">Reference proteome</keyword>